<dbReference type="Pfam" id="PF05910">
    <property type="entry name" value="DUF868"/>
    <property type="match status" value="1"/>
</dbReference>
<protein>
    <submittedName>
        <fullName evidence="2">DUF868 family protein (DUF868)</fullName>
    </submittedName>
</protein>
<gene>
    <name evidence="2" type="ORF">LUZ62_087739</name>
</gene>
<dbReference type="InterPro" id="IPR008586">
    <property type="entry name" value="DUF868_pln"/>
</dbReference>
<keyword evidence="3" id="KW-1185">Reference proteome</keyword>
<feature type="region of interest" description="Disordered" evidence="1">
    <location>
        <begin position="1"/>
        <end position="24"/>
    </location>
</feature>
<name>A0AAV8CCX6_9POAL</name>
<dbReference type="AlphaFoldDB" id="A0AAV8CCX6"/>
<dbReference type="PANTHER" id="PTHR31972">
    <property type="entry name" value="EXPRESSED PROTEIN"/>
    <property type="match status" value="1"/>
</dbReference>
<evidence type="ECO:0000256" key="1">
    <source>
        <dbReference type="SAM" id="MobiDB-lite"/>
    </source>
</evidence>
<comment type="caution">
    <text evidence="2">The sequence shown here is derived from an EMBL/GenBank/DDBJ whole genome shotgun (WGS) entry which is preliminary data.</text>
</comment>
<dbReference type="EMBL" id="JAMFTS010000005">
    <property type="protein sequence ID" value="KAJ4753334.1"/>
    <property type="molecule type" value="Genomic_DNA"/>
</dbReference>
<sequence>MTSQTQFHRQSNQHHHSSRGKEALTKKTMKDLTTCFSNHAVQVADVACSRSSTVVNRYTFVAPNSQPNRSTITSTYITRLTSQQEILIRFTWSRNHEGSCLTIKLDDQFYNNSSKRMSSHTMSIQLSQEKKGNWTFTWSSYTVNLYWDMTAAVYNKSPEPISGFNVFLYINSELVLLLGEVTKGCLKQVDLIGTAPLVQTVMISRKEQVHGLTSYTTKARFHAADSNHKICINYEADKKRFSVNVDEKLAVYATKLNWNFRGSQTIFFEKTMVDFMWNLHGWLHGEDGSRDPECAWFMFRARSSLDEWLWQVEDGTKHSSFIFTIEAFKGQD</sequence>
<accession>A0AAV8CCX6</accession>
<proteinExistence type="predicted"/>
<dbReference type="Proteomes" id="UP001140206">
    <property type="component" value="Chromosome 5"/>
</dbReference>
<organism evidence="2 3">
    <name type="scientific">Rhynchospora pubera</name>
    <dbReference type="NCBI Taxonomy" id="906938"/>
    <lineage>
        <taxon>Eukaryota</taxon>
        <taxon>Viridiplantae</taxon>
        <taxon>Streptophyta</taxon>
        <taxon>Embryophyta</taxon>
        <taxon>Tracheophyta</taxon>
        <taxon>Spermatophyta</taxon>
        <taxon>Magnoliopsida</taxon>
        <taxon>Liliopsida</taxon>
        <taxon>Poales</taxon>
        <taxon>Cyperaceae</taxon>
        <taxon>Cyperoideae</taxon>
        <taxon>Rhynchosporeae</taxon>
        <taxon>Rhynchospora</taxon>
    </lineage>
</organism>
<evidence type="ECO:0000313" key="3">
    <source>
        <dbReference type="Proteomes" id="UP001140206"/>
    </source>
</evidence>
<dbReference type="PANTHER" id="PTHR31972:SF48">
    <property type="entry name" value="OS04G0407500 PROTEIN"/>
    <property type="match status" value="1"/>
</dbReference>
<evidence type="ECO:0000313" key="2">
    <source>
        <dbReference type="EMBL" id="KAJ4753334.1"/>
    </source>
</evidence>
<reference evidence="2" key="1">
    <citation type="submission" date="2022-08" db="EMBL/GenBank/DDBJ databases">
        <authorList>
            <person name="Marques A."/>
        </authorList>
    </citation>
    <scope>NUCLEOTIDE SEQUENCE</scope>
    <source>
        <strain evidence="2">RhyPub2mFocal</strain>
        <tissue evidence="2">Leaves</tissue>
    </source>
</reference>